<dbReference type="EMBL" id="WTYK01000004">
    <property type="protein sequence ID" value="MXP41833.1"/>
    <property type="molecule type" value="Genomic_DNA"/>
</dbReference>
<feature type="region of interest" description="Disordered" evidence="1">
    <location>
        <begin position="21"/>
        <end position="110"/>
    </location>
</feature>
<feature type="compositionally biased region" description="Low complexity" evidence="1">
    <location>
        <begin position="54"/>
        <end position="63"/>
    </location>
</feature>
<proteinExistence type="predicted"/>
<gene>
    <name evidence="2" type="ORF">GRI75_09290</name>
</gene>
<organism evidence="2 3">
    <name type="scientific">Croceibacterium soli</name>
    <dbReference type="NCBI Taxonomy" id="1739690"/>
    <lineage>
        <taxon>Bacteria</taxon>
        <taxon>Pseudomonadati</taxon>
        <taxon>Pseudomonadota</taxon>
        <taxon>Alphaproteobacteria</taxon>
        <taxon>Sphingomonadales</taxon>
        <taxon>Erythrobacteraceae</taxon>
        <taxon>Croceibacterium</taxon>
    </lineage>
</organism>
<reference evidence="2 3" key="1">
    <citation type="submission" date="2019-12" db="EMBL/GenBank/DDBJ databases">
        <title>Genomic-based taxomic classification of the family Erythrobacteraceae.</title>
        <authorList>
            <person name="Xu L."/>
        </authorList>
    </citation>
    <scope>NUCLEOTIDE SEQUENCE [LARGE SCALE GENOMIC DNA]</scope>
    <source>
        <strain evidence="2 3">MCCC 1K02066</strain>
    </source>
</reference>
<dbReference type="AlphaFoldDB" id="A0A6I4UWC2"/>
<evidence type="ECO:0000313" key="3">
    <source>
        <dbReference type="Proteomes" id="UP000469159"/>
    </source>
</evidence>
<keyword evidence="3" id="KW-1185">Reference proteome</keyword>
<sequence>MALTRFLAPLVPLALLAACGDEPAADGDGRSASGQVLEGTISDDMLPLDKLQSEPPLLAPELAPSRDGARGEAGEAGAAGGTPDEAEPAGDEPAEAEASQPEPEDEPAAG</sequence>
<dbReference type="OrthoDB" id="7511418at2"/>
<name>A0A6I4UWC2_9SPHN</name>
<accession>A0A6I4UWC2</accession>
<comment type="caution">
    <text evidence="2">The sequence shown here is derived from an EMBL/GenBank/DDBJ whole genome shotgun (WGS) entry which is preliminary data.</text>
</comment>
<evidence type="ECO:0000313" key="2">
    <source>
        <dbReference type="EMBL" id="MXP41833.1"/>
    </source>
</evidence>
<feature type="compositionally biased region" description="Acidic residues" evidence="1">
    <location>
        <begin position="84"/>
        <end position="95"/>
    </location>
</feature>
<evidence type="ECO:0000256" key="1">
    <source>
        <dbReference type="SAM" id="MobiDB-lite"/>
    </source>
</evidence>
<protein>
    <submittedName>
        <fullName evidence="2">Uncharacterized protein</fullName>
    </submittedName>
</protein>
<dbReference type="RefSeq" id="WP_160746672.1">
    <property type="nucleotide sequence ID" value="NZ_WTYK01000004.1"/>
</dbReference>
<dbReference type="PROSITE" id="PS51257">
    <property type="entry name" value="PROKAR_LIPOPROTEIN"/>
    <property type="match status" value="1"/>
</dbReference>
<dbReference type="Proteomes" id="UP000469159">
    <property type="component" value="Unassembled WGS sequence"/>
</dbReference>